<evidence type="ECO:0000313" key="1">
    <source>
        <dbReference type="EMBL" id="QOX63456.1"/>
    </source>
</evidence>
<protein>
    <submittedName>
        <fullName evidence="1">GntR family transcriptional regulator</fullName>
    </submittedName>
</protein>
<evidence type="ECO:0000313" key="2">
    <source>
        <dbReference type="Proteomes" id="UP000594014"/>
    </source>
</evidence>
<organism evidence="1 2">
    <name type="scientific">Anoxybacterium hadale</name>
    <dbReference type="NCBI Taxonomy" id="3408580"/>
    <lineage>
        <taxon>Bacteria</taxon>
        <taxon>Bacillati</taxon>
        <taxon>Bacillota</taxon>
        <taxon>Clostridia</taxon>
        <taxon>Peptostreptococcales</taxon>
        <taxon>Anaerovoracaceae</taxon>
        <taxon>Anoxybacterium</taxon>
    </lineage>
</organism>
<dbReference type="EMBL" id="CP042469">
    <property type="protein sequence ID" value="QOX63456.1"/>
    <property type="molecule type" value="Genomic_DNA"/>
</dbReference>
<name>A0ACD1AAV4_9FIRM</name>
<gene>
    <name evidence="1" type="ORF">FRZ06_08865</name>
</gene>
<reference evidence="1" key="1">
    <citation type="submission" date="2019-08" db="EMBL/GenBank/DDBJ databases">
        <title>Genome sequence of Clostridiales bacterium MT110.</title>
        <authorList>
            <person name="Cao J."/>
        </authorList>
    </citation>
    <scope>NUCLEOTIDE SEQUENCE</scope>
    <source>
        <strain evidence="1">MT110</strain>
    </source>
</reference>
<proteinExistence type="predicted"/>
<keyword evidence="2" id="KW-1185">Reference proteome</keyword>
<accession>A0ACD1AAV4</accession>
<dbReference type="Proteomes" id="UP000594014">
    <property type="component" value="Chromosome"/>
</dbReference>
<sequence length="229" mass="26610">MAEVTFLNAFSLTVEIANTIRDRILKGEYGIGERIKENQIAEELRVSRTPVREAIKQLEAEGLIESIPNRGSFCLGFTNQDINDVYAVRTAVEVLAVKWTVNKITDEEIKSLQDEYELMEFYTKKKDGKRVMEINKRFHEIIYDASRSRFLIQILKSYQEYVHQTRKVTVYCNDNLDAILGEHYEIYLAIKERNENKAADKILVHLLNSQARAEVGMKKIRNCEEQSIN</sequence>